<dbReference type="GO" id="GO:0032153">
    <property type="term" value="C:cell division site"/>
    <property type="evidence" value="ECO:0007669"/>
    <property type="project" value="TreeGrafter"/>
</dbReference>
<sequence>MGLRDLLKKKDQLEGAGSASATAETLEQLRAGPEFTFIRSDTHTQEIIHPPTLRGENHHQQQQQQQYLKSGSGSGSGKTRRSLDVFRPGSSSRSRPSSSSSATRSDYLDAAPPPGSGKQHRRLSQRLHLSRGKTPASSDYVPGDLPQISITGDGGGDRSEREWEKRATMLAQAADANERRRSRSPSIQVGVTSPVPEITGLDLGGRFGDAAAEFGGGGGGSGVGGGAQPPPPSSPRGTSNHSGVVSSQTIDQNIQEAIRLHEEGELEHSTALFGHLADPQGANNPLSQVLYGLALRHGWGCQPDPGRAVSYLSAAASNAAEVERMALQAGLSKGGAAKGELILAIFELANCFRNGWGVDRDPVAAKQYAAARYYRLAEENGNKTLGNSW</sequence>
<dbReference type="SMART" id="SM00671">
    <property type="entry name" value="SEL1"/>
    <property type="match status" value="2"/>
</dbReference>
<accession>A0AAN9UXK5</accession>
<dbReference type="SUPFAM" id="SSF81901">
    <property type="entry name" value="HCP-like"/>
    <property type="match status" value="1"/>
</dbReference>
<dbReference type="Pfam" id="PF08238">
    <property type="entry name" value="Sel1"/>
    <property type="match status" value="2"/>
</dbReference>
<organism evidence="2 3">
    <name type="scientific">Diatrype stigma</name>
    <dbReference type="NCBI Taxonomy" id="117547"/>
    <lineage>
        <taxon>Eukaryota</taxon>
        <taxon>Fungi</taxon>
        <taxon>Dikarya</taxon>
        <taxon>Ascomycota</taxon>
        <taxon>Pezizomycotina</taxon>
        <taxon>Sordariomycetes</taxon>
        <taxon>Xylariomycetidae</taxon>
        <taxon>Xylariales</taxon>
        <taxon>Diatrypaceae</taxon>
        <taxon>Diatrype</taxon>
    </lineage>
</organism>
<dbReference type="GO" id="GO:0010972">
    <property type="term" value="P:negative regulation of G2/M transition of mitotic cell cycle"/>
    <property type="evidence" value="ECO:0007669"/>
    <property type="project" value="TreeGrafter"/>
</dbReference>
<feature type="compositionally biased region" description="Gly residues" evidence="1">
    <location>
        <begin position="214"/>
        <end position="227"/>
    </location>
</feature>
<dbReference type="PANTHER" id="PTHR43628">
    <property type="entry name" value="ACTIVATOR OF C KINASE PROTEIN 1-RELATED"/>
    <property type="match status" value="1"/>
</dbReference>
<evidence type="ECO:0000313" key="3">
    <source>
        <dbReference type="Proteomes" id="UP001320420"/>
    </source>
</evidence>
<proteinExistence type="predicted"/>
<feature type="compositionally biased region" description="Low complexity" evidence="1">
    <location>
        <begin position="90"/>
        <end position="105"/>
    </location>
</feature>
<comment type="caution">
    <text evidence="2">The sequence shown here is derived from an EMBL/GenBank/DDBJ whole genome shotgun (WGS) entry which is preliminary data.</text>
</comment>
<feature type="compositionally biased region" description="Basic and acidic residues" evidence="1">
    <location>
        <begin position="155"/>
        <end position="167"/>
    </location>
</feature>
<feature type="region of interest" description="Disordered" evidence="1">
    <location>
        <begin position="1"/>
        <end position="247"/>
    </location>
</feature>
<name>A0AAN9UXK5_9PEZI</name>
<evidence type="ECO:0000256" key="1">
    <source>
        <dbReference type="SAM" id="MobiDB-lite"/>
    </source>
</evidence>
<keyword evidence="3" id="KW-1185">Reference proteome</keyword>
<dbReference type="InterPro" id="IPR006597">
    <property type="entry name" value="Sel1-like"/>
</dbReference>
<dbReference type="InterPro" id="IPR052945">
    <property type="entry name" value="Mitotic_Regulator"/>
</dbReference>
<feature type="compositionally biased region" description="Basic and acidic residues" evidence="1">
    <location>
        <begin position="1"/>
        <end position="13"/>
    </location>
</feature>
<dbReference type="PANTHER" id="PTHR43628:SF1">
    <property type="entry name" value="CHITIN SYNTHASE REGULATORY FACTOR 2-RELATED"/>
    <property type="match status" value="1"/>
</dbReference>
<evidence type="ECO:0000313" key="2">
    <source>
        <dbReference type="EMBL" id="KAK7754075.1"/>
    </source>
</evidence>
<dbReference type="AlphaFoldDB" id="A0AAN9UXK5"/>
<dbReference type="InterPro" id="IPR011990">
    <property type="entry name" value="TPR-like_helical_dom_sf"/>
</dbReference>
<dbReference type="Proteomes" id="UP001320420">
    <property type="component" value="Unassembled WGS sequence"/>
</dbReference>
<protein>
    <submittedName>
        <fullName evidence="2">Uncharacterized protein</fullName>
    </submittedName>
</protein>
<feature type="compositionally biased region" description="Basic residues" evidence="1">
    <location>
        <begin position="118"/>
        <end position="131"/>
    </location>
</feature>
<reference evidence="2 3" key="1">
    <citation type="submission" date="2024-02" db="EMBL/GenBank/DDBJ databases">
        <title>De novo assembly and annotation of 12 fungi associated with fruit tree decline syndrome in Ontario, Canada.</title>
        <authorList>
            <person name="Sulman M."/>
            <person name="Ellouze W."/>
            <person name="Ilyukhin E."/>
        </authorList>
    </citation>
    <scope>NUCLEOTIDE SEQUENCE [LARGE SCALE GENOMIC DNA]</scope>
    <source>
        <strain evidence="2 3">M11/M66-122</strain>
    </source>
</reference>
<dbReference type="Gene3D" id="1.25.40.10">
    <property type="entry name" value="Tetratricopeptide repeat domain"/>
    <property type="match status" value="1"/>
</dbReference>
<dbReference type="EMBL" id="JAKJXP020000023">
    <property type="protein sequence ID" value="KAK7754075.1"/>
    <property type="molecule type" value="Genomic_DNA"/>
</dbReference>
<gene>
    <name evidence="2" type="ORF">SLS62_003921</name>
</gene>